<name>A0A0R1EXZ8_9LACO</name>
<protein>
    <submittedName>
        <fullName evidence="13">Ion Mg(2+) C(O2+) transport protein, hemolysinC related</fullName>
    </submittedName>
</protein>
<dbReference type="SMART" id="SM01091">
    <property type="entry name" value="CorC_HlyC"/>
    <property type="match status" value="1"/>
</dbReference>
<keyword evidence="6 8" id="KW-0129">CBS domain</keyword>
<dbReference type="Gene3D" id="3.10.580.10">
    <property type="entry name" value="CBS-domain"/>
    <property type="match status" value="1"/>
</dbReference>
<evidence type="ECO:0000256" key="10">
    <source>
        <dbReference type="SAM" id="Phobius"/>
    </source>
</evidence>
<dbReference type="InterPro" id="IPR002550">
    <property type="entry name" value="CNNM"/>
</dbReference>
<comment type="similarity">
    <text evidence="2">Belongs to the UPF0053 family.</text>
</comment>
<gene>
    <name evidence="13" type="ORF">FD22_GL002397</name>
</gene>
<organism evidence="13 14">
    <name type="scientific">Loigolactobacillus coryniformis subsp. coryniformis KCTC 3167 = DSM 20001</name>
    <dbReference type="NCBI Taxonomy" id="913848"/>
    <lineage>
        <taxon>Bacteria</taxon>
        <taxon>Bacillati</taxon>
        <taxon>Bacillota</taxon>
        <taxon>Bacilli</taxon>
        <taxon>Lactobacillales</taxon>
        <taxon>Lactobacillaceae</taxon>
        <taxon>Loigolactobacillus</taxon>
    </lineage>
</organism>
<dbReference type="CDD" id="cd04590">
    <property type="entry name" value="CBS_pair_CorC_HlyC_assoc"/>
    <property type="match status" value="1"/>
</dbReference>
<dbReference type="Pfam" id="PF00571">
    <property type="entry name" value="CBS"/>
    <property type="match status" value="2"/>
</dbReference>
<dbReference type="SUPFAM" id="SSF56176">
    <property type="entry name" value="FAD-binding/transporter-associated domain-like"/>
    <property type="match status" value="1"/>
</dbReference>
<evidence type="ECO:0000256" key="5">
    <source>
        <dbReference type="ARBA" id="ARBA00022989"/>
    </source>
</evidence>
<dbReference type="AlphaFoldDB" id="A0A0R1EXZ8"/>
<dbReference type="InterPro" id="IPR000644">
    <property type="entry name" value="CBS_dom"/>
</dbReference>
<sequence length="443" mass="49828">MSSDPDSHIWGQLIVLIVCLVLSLLFATLAFLMTDVSTQRLDEEAKTGDNKAARVLKLLQRQATVLVALRSFTVGTELIASVTLFNLVRTWLPITGTGMVVVWLVIFVFAILLLLVIANLLPQQIALHNPEQLAKRYSGIILSLQRILQPWSWLLLFITRGLARLLGLPFHNEVKRELSREEMIEMIEHGSKSGAIEADEFQMFEGIIDMQDKMAREVMVPRTDAFMLNIEDDDAANIKQILEQNYSRIPIYRSDKDKVIGVVHIKKLLQRAHQVGFANVKIADVMQEPLFVPETIMIDRLLYEFKKTQNQLSILRDEYGGLVGLVSIEDLLEEIVGEIDDETDEAEVLYRQIDPRHYVVKGNMPLDDFNELFATEIDSPDVDTIAGYTLAELGTIPDLGEQLTLKLTNGIELQTGAVEGSRLLEVLVTLPEDKPATPAKAEE</sequence>
<comment type="subcellular location">
    <subcellularLocation>
        <location evidence="1">Membrane</location>
        <topology evidence="1">Multi-pass membrane protein</topology>
    </subcellularLocation>
</comment>
<dbReference type="EMBL" id="AZCN01000081">
    <property type="protein sequence ID" value="KRK14473.1"/>
    <property type="molecule type" value="Genomic_DNA"/>
</dbReference>
<dbReference type="PROSITE" id="PS51371">
    <property type="entry name" value="CBS"/>
    <property type="match status" value="1"/>
</dbReference>
<dbReference type="Gene3D" id="3.30.465.10">
    <property type="match status" value="1"/>
</dbReference>
<dbReference type="Proteomes" id="UP000051181">
    <property type="component" value="Unassembled WGS sequence"/>
</dbReference>
<dbReference type="FunFam" id="3.10.580.10:FF:000002">
    <property type="entry name" value="Magnesium/cobalt efflux protein CorC"/>
    <property type="match status" value="1"/>
</dbReference>
<keyword evidence="5 9" id="KW-1133">Transmembrane helix</keyword>
<evidence type="ECO:0000256" key="9">
    <source>
        <dbReference type="PROSITE-ProRule" id="PRU01193"/>
    </source>
</evidence>
<dbReference type="eggNOG" id="COG1253">
    <property type="taxonomic scope" value="Bacteria"/>
</dbReference>
<dbReference type="Pfam" id="PF03471">
    <property type="entry name" value="CorC_HlyC"/>
    <property type="match status" value="1"/>
</dbReference>
<evidence type="ECO:0000256" key="8">
    <source>
        <dbReference type="PROSITE-ProRule" id="PRU00703"/>
    </source>
</evidence>
<keyword evidence="7 9" id="KW-0472">Membrane</keyword>
<accession>A0A0R1EXZ8</accession>
<dbReference type="InterPro" id="IPR046342">
    <property type="entry name" value="CBS_dom_sf"/>
</dbReference>
<evidence type="ECO:0000259" key="11">
    <source>
        <dbReference type="PROSITE" id="PS51371"/>
    </source>
</evidence>
<feature type="domain" description="CNNM transmembrane" evidence="12">
    <location>
        <begin position="5"/>
        <end position="200"/>
    </location>
</feature>
<dbReference type="InterPro" id="IPR016169">
    <property type="entry name" value="FAD-bd_PCMH_sub2"/>
</dbReference>
<dbReference type="InterPro" id="IPR005170">
    <property type="entry name" value="Transptr-assoc_dom"/>
</dbReference>
<dbReference type="SUPFAM" id="SSF54631">
    <property type="entry name" value="CBS-domain pair"/>
    <property type="match status" value="1"/>
</dbReference>
<evidence type="ECO:0000256" key="1">
    <source>
        <dbReference type="ARBA" id="ARBA00004141"/>
    </source>
</evidence>
<feature type="transmembrane region" description="Helical" evidence="10">
    <location>
        <begin position="100"/>
        <end position="121"/>
    </location>
</feature>
<dbReference type="RefSeq" id="WP_010010917.1">
    <property type="nucleotide sequence ID" value="NZ_AZCN01000081.1"/>
</dbReference>
<dbReference type="GO" id="GO:0005886">
    <property type="term" value="C:plasma membrane"/>
    <property type="evidence" value="ECO:0007669"/>
    <property type="project" value="TreeGrafter"/>
</dbReference>
<proteinExistence type="inferred from homology"/>
<evidence type="ECO:0000256" key="2">
    <source>
        <dbReference type="ARBA" id="ARBA00006337"/>
    </source>
</evidence>
<feature type="domain" description="CBS" evidence="11">
    <location>
        <begin position="285"/>
        <end position="342"/>
    </location>
</feature>
<dbReference type="PANTHER" id="PTHR22777">
    <property type="entry name" value="HEMOLYSIN-RELATED"/>
    <property type="match status" value="1"/>
</dbReference>
<keyword evidence="4" id="KW-0677">Repeat</keyword>
<dbReference type="PATRIC" id="fig|913848.6.peg.2446"/>
<dbReference type="InterPro" id="IPR036318">
    <property type="entry name" value="FAD-bd_PCMH-like_sf"/>
</dbReference>
<feature type="transmembrane region" description="Helical" evidence="10">
    <location>
        <begin position="12"/>
        <end position="33"/>
    </location>
</feature>
<evidence type="ECO:0000313" key="14">
    <source>
        <dbReference type="Proteomes" id="UP000051181"/>
    </source>
</evidence>
<evidence type="ECO:0000256" key="6">
    <source>
        <dbReference type="ARBA" id="ARBA00023122"/>
    </source>
</evidence>
<comment type="caution">
    <text evidence="13">The sequence shown here is derived from an EMBL/GenBank/DDBJ whole genome shotgun (WGS) entry which is preliminary data.</text>
</comment>
<dbReference type="InterPro" id="IPR044751">
    <property type="entry name" value="Ion_transp-like_CBS"/>
</dbReference>
<evidence type="ECO:0000259" key="12">
    <source>
        <dbReference type="PROSITE" id="PS51846"/>
    </source>
</evidence>
<evidence type="ECO:0000256" key="4">
    <source>
        <dbReference type="ARBA" id="ARBA00022737"/>
    </source>
</evidence>
<dbReference type="PROSITE" id="PS51846">
    <property type="entry name" value="CNNM"/>
    <property type="match status" value="1"/>
</dbReference>
<dbReference type="GO" id="GO:0050660">
    <property type="term" value="F:flavin adenine dinucleotide binding"/>
    <property type="evidence" value="ECO:0007669"/>
    <property type="project" value="InterPro"/>
</dbReference>
<reference evidence="13 14" key="1">
    <citation type="journal article" date="2015" name="Genome Announc.">
        <title>Expanding the biotechnology potential of lactobacilli through comparative genomics of 213 strains and associated genera.</title>
        <authorList>
            <person name="Sun Z."/>
            <person name="Harris H.M."/>
            <person name="McCann A."/>
            <person name="Guo C."/>
            <person name="Argimon S."/>
            <person name="Zhang W."/>
            <person name="Yang X."/>
            <person name="Jeffery I.B."/>
            <person name="Cooney J.C."/>
            <person name="Kagawa T.F."/>
            <person name="Liu W."/>
            <person name="Song Y."/>
            <person name="Salvetti E."/>
            <person name="Wrobel A."/>
            <person name="Rasinkangas P."/>
            <person name="Parkhill J."/>
            <person name="Rea M.C."/>
            <person name="O'Sullivan O."/>
            <person name="Ritari J."/>
            <person name="Douillard F.P."/>
            <person name="Paul Ross R."/>
            <person name="Yang R."/>
            <person name="Briner A.E."/>
            <person name="Felis G.E."/>
            <person name="de Vos W.M."/>
            <person name="Barrangou R."/>
            <person name="Klaenhammer T.R."/>
            <person name="Caufield P.W."/>
            <person name="Cui Y."/>
            <person name="Zhang H."/>
            <person name="O'Toole P.W."/>
        </authorList>
    </citation>
    <scope>NUCLEOTIDE SEQUENCE [LARGE SCALE GENOMIC DNA]</scope>
    <source>
        <strain evidence="13 14">DSM 20001</strain>
    </source>
</reference>
<evidence type="ECO:0000256" key="3">
    <source>
        <dbReference type="ARBA" id="ARBA00022692"/>
    </source>
</evidence>
<evidence type="ECO:0000256" key="7">
    <source>
        <dbReference type="ARBA" id="ARBA00023136"/>
    </source>
</evidence>
<keyword evidence="3 9" id="KW-0812">Transmembrane</keyword>
<dbReference type="PANTHER" id="PTHR22777:SF17">
    <property type="entry name" value="UPF0053 PROTEIN SLL0260"/>
    <property type="match status" value="1"/>
</dbReference>
<dbReference type="GeneID" id="65916273"/>
<dbReference type="Pfam" id="PF01595">
    <property type="entry name" value="CNNM"/>
    <property type="match status" value="1"/>
</dbReference>
<evidence type="ECO:0000313" key="13">
    <source>
        <dbReference type="EMBL" id="KRK14473.1"/>
    </source>
</evidence>